<dbReference type="SUPFAM" id="SSF51161">
    <property type="entry name" value="Trimeric LpxA-like enzymes"/>
    <property type="match status" value="1"/>
</dbReference>
<dbReference type="Gene3D" id="2.160.10.10">
    <property type="entry name" value="Hexapeptide repeat proteins"/>
    <property type="match status" value="1"/>
</dbReference>
<dbReference type="EMBL" id="KY052794">
    <property type="protein sequence ID" value="ASE99781.1"/>
    <property type="molecule type" value="Genomic_DNA"/>
</dbReference>
<name>A0A218MKH8_9VIRU</name>
<dbReference type="InterPro" id="IPR011004">
    <property type="entry name" value="Trimer_LpxA-like_sf"/>
</dbReference>
<sequence length="223" mass="25186">MKYIVGRGGLACEFETYFGAPEKYLEIHEVVPGMKYDCRIYNDRFETYDEGLEYHPANDDTFLFATGSKKIKKIWFTALTRWFPSTVDHFPNKIANSVQLPPNCDWGYGNVIAHAHITGDNKFGNFNFVNNNSFIAHNVTMGDYNFFGPSVQVCGKCSFGNDNWIGVGTNFYEAIKVGNNNTIAGGCLIREPVCDNNFINHSNGHPKLVKRNKGHYANTNKKD</sequence>
<organism evidence="1">
    <name type="scientific">uncultured virus</name>
    <dbReference type="NCBI Taxonomy" id="340016"/>
    <lineage>
        <taxon>Viruses</taxon>
        <taxon>environmental samples</taxon>
    </lineage>
</organism>
<reference evidence="1" key="1">
    <citation type="submission" date="2016-10" db="EMBL/GenBank/DDBJ databases">
        <authorList>
            <person name="Varghese N."/>
        </authorList>
    </citation>
    <scope>NUCLEOTIDE SEQUENCE</scope>
</reference>
<evidence type="ECO:0000313" key="1">
    <source>
        <dbReference type="EMBL" id="ASE99781.1"/>
    </source>
</evidence>
<dbReference type="PANTHER" id="PTHR43300:SF7">
    <property type="entry name" value="UDP-N-ACETYLBACILLOSAMINE N-ACETYLTRANSFERASE"/>
    <property type="match status" value="1"/>
</dbReference>
<accession>A0A218MKH8</accession>
<protein>
    <submittedName>
        <fullName evidence="1">Uncharacterized protein</fullName>
    </submittedName>
</protein>
<reference evidence="1" key="2">
    <citation type="journal article" date="2017" name="Nat. Commun.">
        <title>Single-virus genomics reveals hidden cosmopolitan and abundant viruses.</title>
        <authorList>
            <person name="Martinez-Hernandez F."/>
            <person name="Fornas O."/>
            <person name="Lluesma Gomez M."/>
            <person name="Bolduc B."/>
            <person name="de la Cruz Pena M.J."/>
            <person name="Martinez J.M."/>
            <person name="Anton J."/>
            <person name="Gasol J.M."/>
            <person name="Rosselli R."/>
            <person name="Rodriguez-Valera F."/>
            <person name="Sullivan M.B."/>
            <person name="Acinas S.G."/>
            <person name="Martinez-Garcia M."/>
        </authorList>
    </citation>
    <scope>NUCLEOTIDE SEQUENCE</scope>
</reference>
<proteinExistence type="predicted"/>
<dbReference type="PANTHER" id="PTHR43300">
    <property type="entry name" value="ACETYLTRANSFERASE"/>
    <property type="match status" value="1"/>
</dbReference>
<dbReference type="InterPro" id="IPR050179">
    <property type="entry name" value="Trans_hexapeptide_repeat"/>
</dbReference>